<evidence type="ECO:0000256" key="1">
    <source>
        <dbReference type="SAM" id="MobiDB-lite"/>
    </source>
</evidence>
<evidence type="ECO:0000313" key="2">
    <source>
        <dbReference type="EMBL" id="SDH67619.1"/>
    </source>
</evidence>
<accession>A0A1G8ED48</accession>
<dbReference type="STRING" id="399736.SAMN04489720_1981"/>
<sequence>MGPKTKECRTLLQRYNGCARLWPDARRRVAATAIRDGGTVRGVLTRRPERARTNPRTEDGLAIACANLDTYEAVQRPRRPTLRRATTYRPDDCCEHHHRHSGVNCQLPGSGCSTQRTCDFDPWGARRMAAASSCVASSPRLRRSRVACGKTCQMEWYSAVTIRTLSREVRRQSETSSTDAACRSSTHCLPGVTHETTISDRTKHADSFDLVVLTVTAMMALRAGPAPPLPVRRRPGARTAFSGTDCHDSVRVGSSDDHPCRARLVSRPCASCDPRSRCRRGMSACALPTRSGVFCEASSLERPLSMGAPPRAERARGNRGQPNSARSWPCGATTVPVDRLRSAPTHRPAPRSPARAE</sequence>
<gene>
    <name evidence="2" type="ORF">SAMN04489720_1981</name>
</gene>
<dbReference type="Proteomes" id="UP000198822">
    <property type="component" value="Chromosome I"/>
</dbReference>
<dbReference type="AlphaFoldDB" id="A0A1G8ED48"/>
<reference evidence="3" key="1">
    <citation type="submission" date="2016-10" db="EMBL/GenBank/DDBJ databases">
        <authorList>
            <person name="Varghese N."/>
            <person name="Submissions S."/>
        </authorList>
    </citation>
    <scope>NUCLEOTIDE SEQUENCE [LARGE SCALE GENOMIC DNA]</scope>
    <source>
        <strain evidence="3">DSM 22002</strain>
    </source>
</reference>
<keyword evidence="3" id="KW-1185">Reference proteome</keyword>
<proteinExistence type="predicted"/>
<dbReference type="EMBL" id="LT629695">
    <property type="protein sequence ID" value="SDH67619.1"/>
    <property type="molecule type" value="Genomic_DNA"/>
</dbReference>
<protein>
    <submittedName>
        <fullName evidence="2">Uncharacterized protein</fullName>
    </submittedName>
</protein>
<feature type="region of interest" description="Disordered" evidence="1">
    <location>
        <begin position="303"/>
        <end position="357"/>
    </location>
</feature>
<evidence type="ECO:0000313" key="3">
    <source>
        <dbReference type="Proteomes" id="UP000198822"/>
    </source>
</evidence>
<organism evidence="2 3">
    <name type="scientific">Agrococcus jejuensis</name>
    <dbReference type="NCBI Taxonomy" id="399736"/>
    <lineage>
        <taxon>Bacteria</taxon>
        <taxon>Bacillati</taxon>
        <taxon>Actinomycetota</taxon>
        <taxon>Actinomycetes</taxon>
        <taxon>Micrococcales</taxon>
        <taxon>Microbacteriaceae</taxon>
        <taxon>Agrococcus</taxon>
    </lineage>
</organism>
<name>A0A1G8ED48_9MICO</name>